<evidence type="ECO:0000256" key="1">
    <source>
        <dbReference type="SAM" id="MobiDB-lite"/>
    </source>
</evidence>
<sequence length="283" mass="31366">MNHLRQKKTATPRAYAPHLPPTTSSQRRHELAASPNILILPLVSSLLTRLLFIDALALRPYGQLLRQLRDARLQRLVVLGQILQLGVARVVALGVLPEFLLEHPDGHSKFPESVVRLFALVPYLPLFLAGVTGVAKITKVSDKKAECEAFVLVVVVQRVVPHFQPFDLMFMLLDGFLEDVALCLGFPGETDEGNVFVRGFSSRFVEIRSQLFDFLFLGFDGSFVVGFVVIIIVIHVAIHEVINFFARHAFVELIAVTASAAVVSVVEIAMNGAKRDKRDPPAR</sequence>
<keyword evidence="2" id="KW-0472">Membrane</keyword>
<keyword evidence="2" id="KW-0812">Transmembrane</keyword>
<feature type="transmembrane region" description="Helical" evidence="2">
    <location>
        <begin position="211"/>
        <end position="238"/>
    </location>
</feature>
<name>A0ABR1YLR5_9PEZI</name>
<dbReference type="Proteomes" id="UP001492380">
    <property type="component" value="Unassembled WGS sequence"/>
</dbReference>
<proteinExistence type="predicted"/>
<keyword evidence="2" id="KW-1133">Transmembrane helix</keyword>
<feature type="transmembrane region" description="Helical" evidence="2">
    <location>
        <begin position="76"/>
        <end position="97"/>
    </location>
</feature>
<evidence type="ECO:0000313" key="3">
    <source>
        <dbReference type="EMBL" id="KAK8233375.1"/>
    </source>
</evidence>
<feature type="compositionally biased region" description="Basic residues" evidence="1">
    <location>
        <begin position="1"/>
        <end position="10"/>
    </location>
</feature>
<comment type="caution">
    <text evidence="3">The sequence shown here is derived from an EMBL/GenBank/DDBJ whole genome shotgun (WGS) entry which is preliminary data.</text>
</comment>
<keyword evidence="4" id="KW-1185">Reference proteome</keyword>
<evidence type="ECO:0000256" key="2">
    <source>
        <dbReference type="SAM" id="Phobius"/>
    </source>
</evidence>
<reference evidence="3 4" key="1">
    <citation type="submission" date="2024-04" db="EMBL/GenBank/DDBJ databases">
        <title>Phyllosticta paracitricarpa is synonymous to the EU quarantine fungus P. citricarpa based on phylogenomic analyses.</title>
        <authorList>
            <consortium name="Lawrence Berkeley National Laboratory"/>
            <person name="Van Ingen-Buijs V.A."/>
            <person name="Van Westerhoven A.C."/>
            <person name="Haridas S."/>
            <person name="Skiadas P."/>
            <person name="Martin F."/>
            <person name="Groenewald J.Z."/>
            <person name="Crous P.W."/>
            <person name="Seidl M.F."/>
        </authorList>
    </citation>
    <scope>NUCLEOTIDE SEQUENCE [LARGE SCALE GENOMIC DNA]</scope>
    <source>
        <strain evidence="3 4">CBS 123374</strain>
    </source>
</reference>
<feature type="transmembrane region" description="Helical" evidence="2">
    <location>
        <begin position="117"/>
        <end position="135"/>
    </location>
</feature>
<organism evidence="3 4">
    <name type="scientific">Phyllosticta capitalensis</name>
    <dbReference type="NCBI Taxonomy" id="121624"/>
    <lineage>
        <taxon>Eukaryota</taxon>
        <taxon>Fungi</taxon>
        <taxon>Dikarya</taxon>
        <taxon>Ascomycota</taxon>
        <taxon>Pezizomycotina</taxon>
        <taxon>Dothideomycetes</taxon>
        <taxon>Dothideomycetes incertae sedis</taxon>
        <taxon>Botryosphaeriales</taxon>
        <taxon>Phyllostictaceae</taxon>
        <taxon>Phyllosticta</taxon>
    </lineage>
</organism>
<gene>
    <name evidence="3" type="ORF">HDK90DRAFT_264579</name>
</gene>
<evidence type="ECO:0000313" key="4">
    <source>
        <dbReference type="Proteomes" id="UP001492380"/>
    </source>
</evidence>
<accession>A0ABR1YLR5</accession>
<protein>
    <submittedName>
        <fullName evidence="3">Uncharacterized protein</fullName>
    </submittedName>
</protein>
<dbReference type="EMBL" id="JBBWRZ010000006">
    <property type="protein sequence ID" value="KAK8233375.1"/>
    <property type="molecule type" value="Genomic_DNA"/>
</dbReference>
<feature type="transmembrane region" description="Helical" evidence="2">
    <location>
        <begin position="250"/>
        <end position="270"/>
    </location>
</feature>
<feature type="region of interest" description="Disordered" evidence="1">
    <location>
        <begin position="1"/>
        <end position="28"/>
    </location>
</feature>